<dbReference type="InterPro" id="IPR003594">
    <property type="entry name" value="HATPase_dom"/>
</dbReference>
<sequence>MKPDTQRTRGFFADKNRAFWLLQGGGWVAYFFLRTFGGLANGAELPFILPALIASATGFSLTLLMSAAYRRIIQMRAVFVWSLTLLVIAVAASVFSVLEVWAHSRFYDANFQPEGVQFFGAILLDISVLGAWSGLYFGINFYLMLSHQNEDMLKVQAQASEASLAMLRYQVNPHFLFNTLNSISTLVLLKDDKANAMLSRLSSFLRYSLAEDPGSRVTLAQELEALKLYFDIERMRFENRLQTSFDIDARAADAAVPSMILQPLVENAIKYAVTPQEEGAEIAITARLVGNDRVFIDVADTGPGLQAAKPSYIDGAGVGLNNIRERLAQQYGGEASFMLAERPEGGVVARLDIPYQTMGTAMKEAAA</sequence>
<dbReference type="Proteomes" id="UP000722336">
    <property type="component" value="Unassembled WGS sequence"/>
</dbReference>
<dbReference type="Pfam" id="PF06580">
    <property type="entry name" value="His_kinase"/>
    <property type="match status" value="1"/>
</dbReference>
<dbReference type="RefSeq" id="WP_218444837.1">
    <property type="nucleotide sequence ID" value="NZ_JAGSPA010000002.1"/>
</dbReference>
<feature type="transmembrane region" description="Helical" evidence="1">
    <location>
        <begin position="47"/>
        <end position="66"/>
    </location>
</feature>
<feature type="transmembrane region" description="Helical" evidence="1">
    <location>
        <begin position="78"/>
        <end position="98"/>
    </location>
</feature>
<dbReference type="PANTHER" id="PTHR34220">
    <property type="entry name" value="SENSOR HISTIDINE KINASE YPDA"/>
    <property type="match status" value="1"/>
</dbReference>
<dbReference type="SMART" id="SM00387">
    <property type="entry name" value="HATPase_c"/>
    <property type="match status" value="1"/>
</dbReference>
<protein>
    <submittedName>
        <fullName evidence="3">Histidine kinase</fullName>
    </submittedName>
</protein>
<dbReference type="EMBL" id="JAGSPA010000002">
    <property type="protein sequence ID" value="MBV7256264.1"/>
    <property type="molecule type" value="Genomic_DNA"/>
</dbReference>
<feature type="domain" description="Histidine kinase" evidence="2">
    <location>
        <begin position="260"/>
        <end position="357"/>
    </location>
</feature>
<dbReference type="PANTHER" id="PTHR34220:SF7">
    <property type="entry name" value="SENSOR HISTIDINE KINASE YPDA"/>
    <property type="match status" value="1"/>
</dbReference>
<gene>
    <name evidence="3" type="ORF">KCG44_05635</name>
</gene>
<keyword evidence="3" id="KW-0418">Kinase</keyword>
<keyword evidence="1" id="KW-0472">Membrane</keyword>
<dbReference type="InterPro" id="IPR005467">
    <property type="entry name" value="His_kinase_dom"/>
</dbReference>
<dbReference type="GO" id="GO:0016301">
    <property type="term" value="F:kinase activity"/>
    <property type="evidence" value="ECO:0007669"/>
    <property type="project" value="UniProtKB-KW"/>
</dbReference>
<name>A0ABS6SD09_9SPHN</name>
<dbReference type="PROSITE" id="PS50109">
    <property type="entry name" value="HIS_KIN"/>
    <property type="match status" value="1"/>
</dbReference>
<dbReference type="InterPro" id="IPR010559">
    <property type="entry name" value="Sig_transdc_His_kin_internal"/>
</dbReference>
<keyword evidence="4" id="KW-1185">Reference proteome</keyword>
<keyword evidence="1" id="KW-1133">Transmembrane helix</keyword>
<reference evidence="3 4" key="1">
    <citation type="submission" date="2021-04" db="EMBL/GenBank/DDBJ databases">
        <authorList>
            <person name="Pira H."/>
            <person name="Risdian C."/>
            <person name="Wink J."/>
        </authorList>
    </citation>
    <scope>NUCLEOTIDE SEQUENCE [LARGE SCALE GENOMIC DNA]</scope>
    <source>
        <strain evidence="3 4">WHA3</strain>
    </source>
</reference>
<evidence type="ECO:0000259" key="2">
    <source>
        <dbReference type="PROSITE" id="PS50109"/>
    </source>
</evidence>
<organism evidence="3 4">
    <name type="scientific">Pacificimonas pallii</name>
    <dbReference type="NCBI Taxonomy" id="2827236"/>
    <lineage>
        <taxon>Bacteria</taxon>
        <taxon>Pseudomonadati</taxon>
        <taxon>Pseudomonadota</taxon>
        <taxon>Alphaproteobacteria</taxon>
        <taxon>Sphingomonadales</taxon>
        <taxon>Sphingosinicellaceae</taxon>
        <taxon>Pacificimonas</taxon>
    </lineage>
</organism>
<keyword evidence="1" id="KW-0812">Transmembrane</keyword>
<evidence type="ECO:0000313" key="3">
    <source>
        <dbReference type="EMBL" id="MBV7256264.1"/>
    </source>
</evidence>
<feature type="transmembrane region" description="Helical" evidence="1">
    <location>
        <begin position="20"/>
        <end position="41"/>
    </location>
</feature>
<proteinExistence type="predicted"/>
<accession>A0ABS6SD09</accession>
<evidence type="ECO:0000256" key="1">
    <source>
        <dbReference type="SAM" id="Phobius"/>
    </source>
</evidence>
<feature type="transmembrane region" description="Helical" evidence="1">
    <location>
        <begin position="118"/>
        <end position="145"/>
    </location>
</feature>
<dbReference type="InterPro" id="IPR050640">
    <property type="entry name" value="Bact_2-comp_sensor_kinase"/>
</dbReference>
<keyword evidence="3" id="KW-0808">Transferase</keyword>
<evidence type="ECO:0000313" key="4">
    <source>
        <dbReference type="Proteomes" id="UP000722336"/>
    </source>
</evidence>
<comment type="caution">
    <text evidence="3">The sequence shown here is derived from an EMBL/GenBank/DDBJ whole genome shotgun (WGS) entry which is preliminary data.</text>
</comment>
<dbReference type="Pfam" id="PF02518">
    <property type="entry name" value="HATPase_c"/>
    <property type="match status" value="1"/>
</dbReference>